<feature type="chain" id="PRO_5032386532" evidence="2">
    <location>
        <begin position="21"/>
        <end position="323"/>
    </location>
</feature>
<name>A0A849I098_9HYPH</name>
<evidence type="ECO:0000256" key="1">
    <source>
        <dbReference type="ARBA" id="ARBA00006987"/>
    </source>
</evidence>
<dbReference type="AlphaFoldDB" id="A0A849I098"/>
<dbReference type="RefSeq" id="WP_171216497.1">
    <property type="nucleotide sequence ID" value="NZ_JABEPP010000001.1"/>
</dbReference>
<dbReference type="InterPro" id="IPR042100">
    <property type="entry name" value="Bug_dom1"/>
</dbReference>
<dbReference type="Proteomes" id="UP000564885">
    <property type="component" value="Unassembled WGS sequence"/>
</dbReference>
<dbReference type="Gene3D" id="3.40.190.150">
    <property type="entry name" value="Bordetella uptake gene, domain 1"/>
    <property type="match status" value="1"/>
</dbReference>
<dbReference type="CDD" id="cd07012">
    <property type="entry name" value="PBP2_Bug_TTT"/>
    <property type="match status" value="1"/>
</dbReference>
<dbReference type="PANTHER" id="PTHR42928">
    <property type="entry name" value="TRICARBOXYLATE-BINDING PROTEIN"/>
    <property type="match status" value="1"/>
</dbReference>
<evidence type="ECO:0000313" key="4">
    <source>
        <dbReference type="Proteomes" id="UP000564885"/>
    </source>
</evidence>
<sequence length="323" mass="32924">MLKALCGALALWGMAATASAQGFPTRPVTFVVPYAPGGTTDVLARIIGKAMSTDLGQTVIIENAGGAGGTTGTQRVVRAEPDGYTLSFGNMGSLAANVSLYPKLSFDPRRDLAPVGLVATVPMVLSVSKKSGIKDLAGFLAKLRSGDDAVNFGSSGPGSTGHLAAIAFLAVTKTKATMVNYRGAGPAINDLAAGVVDAVIDQTVTMIPMHTGGNVTAIAVSSKARLPQAPEVPTFAEGGVPEFDLSVWNAIAAPRGTPAAVLERLQASLAKALNDPEVKQRFTDLAAEAPAPEAQGARHLGELIAADVERLGQIVRAAGVTAE</sequence>
<dbReference type="PANTHER" id="PTHR42928:SF5">
    <property type="entry name" value="BLR1237 PROTEIN"/>
    <property type="match status" value="1"/>
</dbReference>
<proteinExistence type="inferred from homology"/>
<keyword evidence="2" id="KW-0732">Signal</keyword>
<comment type="caution">
    <text evidence="3">The sequence shown here is derived from an EMBL/GenBank/DDBJ whole genome shotgun (WGS) entry which is preliminary data.</text>
</comment>
<dbReference type="Gene3D" id="3.40.190.10">
    <property type="entry name" value="Periplasmic binding protein-like II"/>
    <property type="match status" value="1"/>
</dbReference>
<accession>A0A849I098</accession>
<reference evidence="3 4" key="1">
    <citation type="submission" date="2020-04" db="EMBL/GenBank/DDBJ databases">
        <title>Enterovirga sp. isolate from soil.</title>
        <authorList>
            <person name="Chea S."/>
            <person name="Kim D.-U."/>
        </authorList>
    </citation>
    <scope>NUCLEOTIDE SEQUENCE [LARGE SCALE GENOMIC DNA]</scope>
    <source>
        <strain evidence="3 4">DB1703</strain>
    </source>
</reference>
<protein>
    <submittedName>
        <fullName evidence="3">Tripartite tricarboxylate transporter substrate binding protein</fullName>
    </submittedName>
</protein>
<gene>
    <name evidence="3" type="ORF">HJG44_01060</name>
</gene>
<dbReference type="Pfam" id="PF03401">
    <property type="entry name" value="TctC"/>
    <property type="match status" value="1"/>
</dbReference>
<organism evidence="3 4">
    <name type="scientific">Enterovirga aerilata</name>
    <dbReference type="NCBI Taxonomy" id="2730920"/>
    <lineage>
        <taxon>Bacteria</taxon>
        <taxon>Pseudomonadati</taxon>
        <taxon>Pseudomonadota</taxon>
        <taxon>Alphaproteobacteria</taxon>
        <taxon>Hyphomicrobiales</taxon>
        <taxon>Methylobacteriaceae</taxon>
        <taxon>Enterovirga</taxon>
    </lineage>
</organism>
<evidence type="ECO:0000256" key="2">
    <source>
        <dbReference type="SAM" id="SignalP"/>
    </source>
</evidence>
<dbReference type="PIRSF" id="PIRSF017082">
    <property type="entry name" value="YflP"/>
    <property type="match status" value="1"/>
</dbReference>
<dbReference type="InterPro" id="IPR005064">
    <property type="entry name" value="BUG"/>
</dbReference>
<keyword evidence="4" id="KW-1185">Reference proteome</keyword>
<evidence type="ECO:0000313" key="3">
    <source>
        <dbReference type="EMBL" id="NNM70984.1"/>
    </source>
</evidence>
<comment type="similarity">
    <text evidence="1">Belongs to the UPF0065 (bug) family.</text>
</comment>
<dbReference type="EMBL" id="JABEPP010000001">
    <property type="protein sequence ID" value="NNM70984.1"/>
    <property type="molecule type" value="Genomic_DNA"/>
</dbReference>
<dbReference type="SUPFAM" id="SSF53850">
    <property type="entry name" value="Periplasmic binding protein-like II"/>
    <property type="match status" value="1"/>
</dbReference>
<feature type="signal peptide" evidence="2">
    <location>
        <begin position="1"/>
        <end position="20"/>
    </location>
</feature>